<reference evidence="1 2" key="1">
    <citation type="journal article" date="2014" name="Genome Announc.">
        <title>Whole-Genome Sequence of Weissella ceti Strain WS08, Isolated from Diseased Rainbow Trout in Brazil.</title>
        <authorList>
            <person name="Figueiredo H.C."/>
            <person name="Leal G."/>
            <person name="Pereira F.L."/>
            <person name="Soares S.C."/>
            <person name="Dorella F.A."/>
            <person name="Carvalho A.F."/>
            <person name="Pereira U.P."/>
            <person name="Azevedo V.A."/>
        </authorList>
    </citation>
    <scope>NUCLEOTIDE SEQUENCE [LARGE SCALE GENOMIC DNA]</scope>
    <source>
        <strain evidence="1 2">WS08</strain>
    </source>
</reference>
<name>A0ABN4DH33_9LACO</name>
<proteinExistence type="predicted"/>
<evidence type="ECO:0000313" key="2">
    <source>
        <dbReference type="Proteomes" id="UP000028491"/>
    </source>
</evidence>
<accession>A0ABN4DH33</accession>
<gene>
    <name evidence="1" type="ORF">WS08_0002</name>
</gene>
<protein>
    <submittedName>
        <fullName evidence="1">Uncharacterized protein</fullName>
    </submittedName>
</protein>
<sequence length="121" mass="13834">MDNETLPNVALDELYTVSTGYPQFPQGGKTFLQNPCEYVDNFCKHECINVELSTNAYGKPLFSKVIHIYPQVGRFFYTHPCGILDKVIHSLWISQRVIHRLAYISSFTSFACGKLISRLLK</sequence>
<evidence type="ECO:0000313" key="1">
    <source>
        <dbReference type="EMBL" id="AIG64941.1"/>
    </source>
</evidence>
<organism evidence="1 2">
    <name type="scientific">Weissella tructae</name>
    <dbReference type="NCBI Taxonomy" id="887702"/>
    <lineage>
        <taxon>Bacteria</taxon>
        <taxon>Bacillati</taxon>
        <taxon>Bacillota</taxon>
        <taxon>Bacilli</taxon>
        <taxon>Lactobacillales</taxon>
        <taxon>Lactobacillaceae</taxon>
        <taxon>Weissella</taxon>
    </lineage>
</organism>
<dbReference type="EMBL" id="CP007588">
    <property type="protein sequence ID" value="AIG64941.1"/>
    <property type="molecule type" value="Genomic_DNA"/>
</dbReference>
<keyword evidence="2" id="KW-1185">Reference proteome</keyword>
<reference evidence="2" key="2">
    <citation type="submission" date="2014-04" db="EMBL/GenBank/DDBJ databases">
        <title>Complete genome of Weissella ceti strain WS08 isolated from diseased rainbow trout in Brazil.</title>
        <authorList>
            <person name="Figueiredo H.C.P."/>
            <person name="Leal C.A.G."/>
            <person name="Pereira F.L."/>
            <person name="Soares S.C."/>
            <person name="Dorella F.A."/>
            <person name="Carvalho A.F."/>
            <person name="Pereira U.P."/>
            <person name="Azevedo V.A.C."/>
        </authorList>
    </citation>
    <scope>NUCLEOTIDE SEQUENCE [LARGE SCALE GENOMIC DNA]</scope>
    <source>
        <strain evidence="2">WS08</strain>
    </source>
</reference>
<dbReference type="Proteomes" id="UP000028491">
    <property type="component" value="Chromosome"/>
</dbReference>